<feature type="region of interest" description="Disordered" evidence="3">
    <location>
        <begin position="1303"/>
        <end position="1327"/>
    </location>
</feature>
<feature type="coiled-coil region" evidence="2">
    <location>
        <begin position="530"/>
        <end position="557"/>
    </location>
</feature>
<dbReference type="RefSeq" id="WP_114367741.1">
    <property type="nucleotide sequence ID" value="NZ_QPEX01000010.1"/>
</dbReference>
<dbReference type="SUPFAM" id="SSF53300">
    <property type="entry name" value="vWA-like"/>
    <property type="match status" value="1"/>
</dbReference>
<evidence type="ECO:0000256" key="4">
    <source>
        <dbReference type="SAM" id="SignalP"/>
    </source>
</evidence>
<evidence type="ECO:0000256" key="2">
    <source>
        <dbReference type="SAM" id="Coils"/>
    </source>
</evidence>
<dbReference type="InterPro" id="IPR036465">
    <property type="entry name" value="vWFA_dom_sf"/>
</dbReference>
<dbReference type="SUPFAM" id="SSF48452">
    <property type="entry name" value="TPR-like"/>
    <property type="match status" value="1"/>
</dbReference>
<keyword evidence="2" id="KW-0175">Coiled coil</keyword>
<evidence type="ECO:0000313" key="7">
    <source>
        <dbReference type="Proteomes" id="UP000253562"/>
    </source>
</evidence>
<feature type="domain" description="VWFA" evidence="5">
    <location>
        <begin position="63"/>
        <end position="220"/>
    </location>
</feature>
<feature type="repeat" description="TPR" evidence="1">
    <location>
        <begin position="350"/>
        <end position="383"/>
    </location>
</feature>
<feature type="region of interest" description="Disordered" evidence="3">
    <location>
        <begin position="391"/>
        <end position="412"/>
    </location>
</feature>
<proteinExistence type="predicted"/>
<feature type="compositionally biased region" description="Basic and acidic residues" evidence="3">
    <location>
        <begin position="392"/>
        <end position="408"/>
    </location>
</feature>
<sequence length="1327" mass="143903">MPKREHFEQCLSAFLAIGLTFALMAPAMAADATKVATYQQAAGPRYFAMSVSLDEKPVPTPSEVVVLIDTSASQAAAYRQDSIATAKAILKALPSDSRVQVLAGDLYAVHLTKSFVAPQSEEAEAAITELAKRTPLGATDLIALVDETVGTFSKNSKLNRSIIYIGDGCSRANYLSTEEFSALVDELCQDKVVFNSLAIGPDRDIEVLATLANHTGGMVQIDNNEVTPEEAGVRLAALATTPVVWPVSAKYSANVVEAYPKHFPPLRADRDSIVIGVLEANAPTGTPVSVEVKGSGDFAKSWVAKPDETSDDHAYLPQLLEIARKNDGLNLPTVGSAGLRETASVLMASAEEYTRLGAQALAIGDKEGAARLAKAALEFDPNHPRAQAILEASKKPEAEEPKKEEKPPVRRGAAVRQIPVHFVAYQAEENSDDASAPLNLGSDDGAFLRETDINKVRNEQVIVAEITDRLRQARDDMATDPAGVSNALKLLLKQLERVPDMSGDVRGRLRNQIVAALRESQGLTRFVESRRNEAAEREAIARERQALTEKLVRDEDRARVIMEMFDALMDEGKYVEAREAALDVRSMDPTNQAAVAGYDNSEIVGTYRETMALREQRYNRYIATMMQAEISSVPFPDEPPIVYPDADFWEEIYYRKEKYGSVDLASTGTAEQKIFQQLDAETKIQFIDTPLEDVVNYLKTLHGIEIQIDNRALEDLSLTSDMPVTRNIEGISLRSALRLMLKELDLTYIVANEVLMITTQEEADSELITKVYPVADLVLPVSARVGTMGGGGMGGGMGGMGGGGMGGGMGGMGGGMGGGGMGGGMFAVADEKSVAKIDEVEAAQQPAAEEASAADEAEKKSSFVLKVKEGETRPEAWERAFETEEMIPPAAVRSEVRRCMATKRYSDAVNLIQVALRHGQIQPWMYEAMGLALELQHAPKPEIERALMSAIDFTSGPNHMLMIAELMSRMSLDARALKIYQDVAQMEPLRPEPYAMGLKVAQRLDDEDAIRWACVGILSQEWPKDSSGIRDEAYRTAVAQLRKMADEKKVNEAKAFDAKIREAMVRDAIVKVTWSGESDLDLIVEEPSGSVCSQHNPRTISGGVFLGDAASTLGDAGTEGAYELYVVPKGFKGDYKMLVRKVWGDVTAGKITVDVFTNYGTSNQHHERQQLDLGKDGAFITFNVPEGRRTESLSEQQVKVAVETQVAVTRQIVARKLADAAQNSYAAEEYITAVNNNTNDFVRRMRSAVGYRPQITSLPEGANFSAFAVVSADRRYVRFNGTPLFSGIGDVTSYTFSGANTGNNGTTNNNTGGLGGLGGGGNTGGLF</sequence>
<dbReference type="EMBL" id="QPEX01000010">
    <property type="protein sequence ID" value="RCS54678.1"/>
    <property type="molecule type" value="Genomic_DNA"/>
</dbReference>
<comment type="caution">
    <text evidence="6">The sequence shown here is derived from an EMBL/GenBank/DDBJ whole genome shotgun (WGS) entry which is preliminary data.</text>
</comment>
<evidence type="ECO:0000259" key="5">
    <source>
        <dbReference type="Pfam" id="PF13768"/>
    </source>
</evidence>
<feature type="compositionally biased region" description="Gly residues" evidence="3">
    <location>
        <begin position="1312"/>
        <end position="1327"/>
    </location>
</feature>
<accession>A0A368KW75</accession>
<dbReference type="InterPro" id="IPR011990">
    <property type="entry name" value="TPR-like_helical_dom_sf"/>
</dbReference>
<evidence type="ECO:0000313" key="6">
    <source>
        <dbReference type="EMBL" id="RCS54678.1"/>
    </source>
</evidence>
<gene>
    <name evidence="6" type="ORF">DTL42_05995</name>
</gene>
<feature type="chain" id="PRO_5016968728" description="VWFA domain-containing protein" evidence="4">
    <location>
        <begin position="30"/>
        <end position="1327"/>
    </location>
</feature>
<dbReference type="Gene3D" id="3.40.50.410">
    <property type="entry name" value="von Willebrand factor, type A domain"/>
    <property type="match status" value="1"/>
</dbReference>
<dbReference type="InterPro" id="IPR019734">
    <property type="entry name" value="TPR_rpt"/>
</dbReference>
<reference evidence="6 7" key="1">
    <citation type="submission" date="2018-07" db="EMBL/GenBank/DDBJ databases">
        <title>Comparative genomes isolates from brazilian mangrove.</title>
        <authorList>
            <person name="De Araujo J.E."/>
            <person name="Taketani R.G."/>
            <person name="Silva M.C.P."/>
            <person name="Lourenco M.V."/>
            <person name="Oliveira V.M."/>
            <person name="Andreote F.D."/>
        </authorList>
    </citation>
    <scope>NUCLEOTIDE SEQUENCE [LARGE SCALE GENOMIC DNA]</scope>
    <source>
        <strain evidence="6 7">HEX PRIS-MGV</strain>
    </source>
</reference>
<name>A0A368KW75_9BACT</name>
<dbReference type="CDD" id="cd00198">
    <property type="entry name" value="vWFA"/>
    <property type="match status" value="1"/>
</dbReference>
<protein>
    <recommendedName>
        <fullName evidence="5">VWFA domain-containing protein</fullName>
    </recommendedName>
</protein>
<dbReference type="Pfam" id="PF13768">
    <property type="entry name" value="VWA_3"/>
    <property type="match status" value="1"/>
</dbReference>
<feature type="signal peptide" evidence="4">
    <location>
        <begin position="1"/>
        <end position="29"/>
    </location>
</feature>
<keyword evidence="1" id="KW-0802">TPR repeat</keyword>
<evidence type="ECO:0000256" key="1">
    <source>
        <dbReference type="PROSITE-ProRule" id="PRU00339"/>
    </source>
</evidence>
<dbReference type="InterPro" id="IPR002035">
    <property type="entry name" value="VWF_A"/>
</dbReference>
<dbReference type="Proteomes" id="UP000253562">
    <property type="component" value="Unassembled WGS sequence"/>
</dbReference>
<evidence type="ECO:0000256" key="3">
    <source>
        <dbReference type="SAM" id="MobiDB-lite"/>
    </source>
</evidence>
<organism evidence="6 7">
    <name type="scientific">Bremerella cremea</name>
    <dbReference type="NCBI Taxonomy" id="1031537"/>
    <lineage>
        <taxon>Bacteria</taxon>
        <taxon>Pseudomonadati</taxon>
        <taxon>Planctomycetota</taxon>
        <taxon>Planctomycetia</taxon>
        <taxon>Pirellulales</taxon>
        <taxon>Pirellulaceae</taxon>
        <taxon>Bremerella</taxon>
    </lineage>
</organism>
<dbReference type="PROSITE" id="PS50005">
    <property type="entry name" value="TPR"/>
    <property type="match status" value="1"/>
</dbReference>
<keyword evidence="4" id="KW-0732">Signal</keyword>